<dbReference type="EMBL" id="CP071444">
    <property type="protein sequence ID" value="QSX09598.1"/>
    <property type="molecule type" value="Genomic_DNA"/>
</dbReference>
<accession>A0A974XGX1</accession>
<evidence type="ECO:0000259" key="1">
    <source>
        <dbReference type="Pfam" id="PF00534"/>
    </source>
</evidence>
<dbReference type="PANTHER" id="PTHR12526:SF630">
    <property type="entry name" value="GLYCOSYLTRANSFERASE"/>
    <property type="match status" value="1"/>
</dbReference>
<dbReference type="InterPro" id="IPR001296">
    <property type="entry name" value="Glyco_trans_1"/>
</dbReference>
<dbReference type="GO" id="GO:0016757">
    <property type="term" value="F:glycosyltransferase activity"/>
    <property type="evidence" value="ECO:0007669"/>
    <property type="project" value="InterPro"/>
</dbReference>
<name>A0A974XGX1_9FIRM</name>
<evidence type="ECO:0000313" key="3">
    <source>
        <dbReference type="Proteomes" id="UP000663499"/>
    </source>
</evidence>
<dbReference type="Pfam" id="PF00534">
    <property type="entry name" value="Glycos_transf_1"/>
    <property type="match status" value="1"/>
</dbReference>
<gene>
    <name evidence="2" type="ORF">J0B03_05945</name>
</gene>
<proteinExistence type="predicted"/>
<keyword evidence="3" id="KW-1185">Reference proteome</keyword>
<reference evidence="2" key="1">
    <citation type="submission" date="2021-03" db="EMBL/GenBank/DDBJ databases">
        <title>Alkalibacter marinus sp. nov., isolated from tidal flat sediment.</title>
        <authorList>
            <person name="Namirimu T."/>
            <person name="Yang J.-A."/>
            <person name="Yang S.-H."/>
            <person name="Kim Y.-J."/>
            <person name="Kwon K.K."/>
        </authorList>
    </citation>
    <scope>NUCLEOTIDE SEQUENCE</scope>
    <source>
        <strain evidence="2">ES005</strain>
    </source>
</reference>
<dbReference type="Gene3D" id="3.40.50.2000">
    <property type="entry name" value="Glycogen Phosphorylase B"/>
    <property type="match status" value="2"/>
</dbReference>
<feature type="domain" description="Glycosyl transferase family 1" evidence="1">
    <location>
        <begin position="5"/>
        <end position="114"/>
    </location>
</feature>
<evidence type="ECO:0000313" key="2">
    <source>
        <dbReference type="EMBL" id="QSX09598.1"/>
    </source>
</evidence>
<dbReference type="RefSeq" id="WP_207300929.1">
    <property type="nucleotide sequence ID" value="NZ_CP071444.1"/>
</dbReference>
<dbReference type="SUPFAM" id="SSF53756">
    <property type="entry name" value="UDP-Glycosyltransferase/glycogen phosphorylase"/>
    <property type="match status" value="1"/>
</dbReference>
<dbReference type="KEGG" id="alka:J0B03_05945"/>
<dbReference type="PANTHER" id="PTHR12526">
    <property type="entry name" value="GLYCOSYLTRANSFERASE"/>
    <property type="match status" value="1"/>
</dbReference>
<protein>
    <submittedName>
        <fullName evidence="2">Glycosyltransferase</fullName>
    </submittedName>
</protein>
<dbReference type="AlphaFoldDB" id="A0A974XGX1"/>
<dbReference type="Proteomes" id="UP000663499">
    <property type="component" value="Chromosome"/>
</dbReference>
<sequence>MASGGGGALESSIKEEVHRRGLEDRIRFYGDQNNPYRFLKNADLLLLPSIHEAAPMVIMEAKSLGVPVLSTDTISAKEMIIEGKEGFVCPNNEEGIYQDLRKILLNLQTLQECRDFLRKQNYSNDDALRHFEELIT</sequence>
<organism evidence="2 3">
    <name type="scientific">Alkalibacter rhizosphaerae</name>
    <dbReference type="NCBI Taxonomy" id="2815577"/>
    <lineage>
        <taxon>Bacteria</taxon>
        <taxon>Bacillati</taxon>
        <taxon>Bacillota</taxon>
        <taxon>Clostridia</taxon>
        <taxon>Eubacteriales</taxon>
        <taxon>Eubacteriaceae</taxon>
        <taxon>Alkalibacter</taxon>
    </lineage>
</organism>